<gene>
    <name evidence="1" type="ORF">Sv326_0479</name>
</gene>
<organism evidence="1 2">
    <name type="scientific">Fermentimicrarchaeum limneticum</name>
    <dbReference type="NCBI Taxonomy" id="2795018"/>
    <lineage>
        <taxon>Archaea</taxon>
        <taxon>Candidatus Micrarchaeota</taxon>
        <taxon>Candidatus Fermentimicrarchaeales</taxon>
        <taxon>Candidatus Fermentimicrarchaeaceae</taxon>
        <taxon>Candidatus Fermentimicrarchaeum</taxon>
    </lineage>
</organism>
<dbReference type="InterPro" id="IPR013083">
    <property type="entry name" value="Znf_RING/FYVE/PHD"/>
</dbReference>
<dbReference type="EMBL" id="CP058998">
    <property type="protein sequence ID" value="QLJ52654.1"/>
    <property type="molecule type" value="Genomic_DNA"/>
</dbReference>
<accession>A0A7D5XHU7</accession>
<name>A0A7D5XHU7_FERL1</name>
<protein>
    <recommendedName>
        <fullName evidence="3">PHD-type domain-containing protein</fullName>
    </recommendedName>
</protein>
<dbReference type="Gene3D" id="3.30.40.10">
    <property type="entry name" value="Zinc/RING finger domain, C3HC4 (zinc finger)"/>
    <property type="match status" value="1"/>
</dbReference>
<dbReference type="AlphaFoldDB" id="A0A7D5XHU7"/>
<sequence>MNEICLICKDRVSGIFATIISGATLMCPNCKSFYHAKCAEKKGLVIKTPHCSVCDTKLIKI</sequence>
<reference evidence="2" key="1">
    <citation type="submission" date="2020-07" db="EMBL/GenBank/DDBJ databases">
        <title>Metabolic diversity and evolutionary history of the archaeal phylum ###Micrarchaeota### uncovered from a freshwater lake metagenome.</title>
        <authorList>
            <person name="Kadnikov V.V."/>
            <person name="Savvichev A.S."/>
            <person name="Mardanov A.V."/>
            <person name="Beletsky A.V."/>
            <person name="Chupakov A.V."/>
            <person name="Kokryatskaya N.M."/>
            <person name="Pimenov N.V."/>
            <person name="Ravin N.V."/>
        </authorList>
    </citation>
    <scope>NUCLEOTIDE SEQUENCE [LARGE SCALE GENOMIC DNA]</scope>
</reference>
<proteinExistence type="predicted"/>
<evidence type="ECO:0000313" key="2">
    <source>
        <dbReference type="Proteomes" id="UP000510821"/>
    </source>
</evidence>
<evidence type="ECO:0008006" key="3">
    <source>
        <dbReference type="Google" id="ProtNLM"/>
    </source>
</evidence>
<dbReference type="KEGG" id="flt:Sv326_0479"/>
<dbReference type="Proteomes" id="UP000510821">
    <property type="component" value="Chromosome"/>
</dbReference>
<evidence type="ECO:0000313" key="1">
    <source>
        <dbReference type="EMBL" id="QLJ52654.1"/>
    </source>
</evidence>